<feature type="domain" description="HTH merR-type" evidence="5">
    <location>
        <begin position="29"/>
        <end position="98"/>
    </location>
</feature>
<dbReference type="CDD" id="cd01104">
    <property type="entry name" value="HTH_MlrA-CarA"/>
    <property type="match status" value="1"/>
</dbReference>
<dbReference type="InterPro" id="IPR000551">
    <property type="entry name" value="MerR-type_HTH_dom"/>
</dbReference>
<dbReference type="Gene3D" id="1.10.1660.10">
    <property type="match status" value="1"/>
</dbReference>
<dbReference type="GO" id="GO:0003677">
    <property type="term" value="F:DNA binding"/>
    <property type="evidence" value="ECO:0007669"/>
    <property type="project" value="UniProtKB-KW"/>
</dbReference>
<dbReference type="Pfam" id="PF13411">
    <property type="entry name" value="MerR_1"/>
    <property type="match status" value="1"/>
</dbReference>
<evidence type="ECO:0000313" key="7">
    <source>
        <dbReference type="Proteomes" id="UP000199758"/>
    </source>
</evidence>
<dbReference type="GO" id="GO:0003700">
    <property type="term" value="F:DNA-binding transcription factor activity"/>
    <property type="evidence" value="ECO:0007669"/>
    <property type="project" value="InterPro"/>
</dbReference>
<dbReference type="AlphaFoldDB" id="A0A1M5P6A1"/>
<evidence type="ECO:0000313" key="6">
    <source>
        <dbReference type="EMBL" id="SHG97292.1"/>
    </source>
</evidence>
<dbReference type="SUPFAM" id="SSF46955">
    <property type="entry name" value="Putative DNA-binding domain"/>
    <property type="match status" value="1"/>
</dbReference>
<protein>
    <submittedName>
        <fullName evidence="6">MerR HTH family regulatory protein</fullName>
    </submittedName>
</protein>
<keyword evidence="2" id="KW-0805">Transcription regulation</keyword>
<proteinExistence type="predicted"/>
<dbReference type="SMART" id="SM00422">
    <property type="entry name" value="HTH_MERR"/>
    <property type="match status" value="1"/>
</dbReference>
<keyword evidence="4" id="KW-0804">Transcription</keyword>
<evidence type="ECO:0000256" key="3">
    <source>
        <dbReference type="ARBA" id="ARBA00023125"/>
    </source>
</evidence>
<evidence type="ECO:0000256" key="1">
    <source>
        <dbReference type="ARBA" id="ARBA00022491"/>
    </source>
</evidence>
<dbReference type="EMBL" id="FQWZ01000004">
    <property type="protein sequence ID" value="SHG97292.1"/>
    <property type="molecule type" value="Genomic_DNA"/>
</dbReference>
<dbReference type="STRING" id="490188.SAMN04488068_2047"/>
<accession>A0A1M5P6A1</accession>
<keyword evidence="7" id="KW-1185">Reference proteome</keyword>
<gene>
    <name evidence="6" type="ORF">SAMN04488068_2047</name>
</gene>
<dbReference type="PANTHER" id="PTHR30204">
    <property type="entry name" value="REDOX-CYCLING DRUG-SENSING TRANSCRIPTIONAL ACTIVATOR SOXR"/>
    <property type="match status" value="1"/>
</dbReference>
<keyword evidence="3" id="KW-0238">DNA-binding</keyword>
<dbReference type="PANTHER" id="PTHR30204:SF69">
    <property type="entry name" value="MERR-FAMILY TRANSCRIPTIONAL REGULATOR"/>
    <property type="match status" value="1"/>
</dbReference>
<dbReference type="InterPro" id="IPR009061">
    <property type="entry name" value="DNA-bd_dom_put_sf"/>
</dbReference>
<dbReference type="PROSITE" id="PS50937">
    <property type="entry name" value="HTH_MERR_2"/>
    <property type="match status" value="1"/>
</dbReference>
<evidence type="ECO:0000259" key="5">
    <source>
        <dbReference type="PROSITE" id="PS50937"/>
    </source>
</evidence>
<evidence type="ECO:0000256" key="4">
    <source>
        <dbReference type="ARBA" id="ARBA00023163"/>
    </source>
</evidence>
<reference evidence="6 7" key="1">
    <citation type="submission" date="2016-11" db="EMBL/GenBank/DDBJ databases">
        <authorList>
            <person name="Jaros S."/>
            <person name="Januszkiewicz K."/>
            <person name="Wedrychowicz H."/>
        </authorList>
    </citation>
    <scope>NUCLEOTIDE SEQUENCE [LARGE SCALE GENOMIC DNA]</scope>
    <source>
        <strain evidence="6 7">CGMCC 1.7049</strain>
    </source>
</reference>
<keyword evidence="1" id="KW-0678">Repressor</keyword>
<name>A0A1M5P6A1_9GAMM</name>
<dbReference type="RefSeq" id="WP_175550163.1">
    <property type="nucleotide sequence ID" value="NZ_FQWZ01000004.1"/>
</dbReference>
<dbReference type="InterPro" id="IPR047057">
    <property type="entry name" value="MerR_fam"/>
</dbReference>
<dbReference type="Proteomes" id="UP000199758">
    <property type="component" value="Unassembled WGS sequence"/>
</dbReference>
<organism evidence="6 7">
    <name type="scientific">Hydrocarboniphaga daqingensis</name>
    <dbReference type="NCBI Taxonomy" id="490188"/>
    <lineage>
        <taxon>Bacteria</taxon>
        <taxon>Pseudomonadati</taxon>
        <taxon>Pseudomonadota</taxon>
        <taxon>Gammaproteobacteria</taxon>
        <taxon>Nevskiales</taxon>
        <taxon>Nevskiaceae</taxon>
        <taxon>Hydrocarboniphaga</taxon>
    </lineage>
</organism>
<sequence length="341" mass="36918">MPKTVVPASTPPAPAAPAATAASAVTAGQYRIAAVSMLTGMPVPTIRMWERRYNVVTPARSAANGRLYSRADIDRLILLKTAVDAGHAIGTIATLSDAELQQRLGSTPNVRPVRAAVQACQVLVCGRGLADRLQMAWDHRQDVTLSATLPAMPGEGYADAGHADVVIVDAPSLQATAIRHLRQLRVLTRARLMIVVYGFATKQTLARLDQENMIAVPTPADPAQLARICLLGMAIDLQPDNERERRLLQPAAPRRYDDAFLVSMSRLSSTIRCECPNHLADLLGKLNAFEQYSLECESATSADASLHALLYSATAQCREMLERALSHVLEHEGIPEPIRPL</sequence>
<evidence type="ECO:0000256" key="2">
    <source>
        <dbReference type="ARBA" id="ARBA00023015"/>
    </source>
</evidence>